<dbReference type="Pfam" id="PF02010">
    <property type="entry name" value="REJ"/>
    <property type="match status" value="1"/>
</dbReference>
<evidence type="ECO:0000313" key="5">
    <source>
        <dbReference type="Proteomes" id="UP000247409"/>
    </source>
</evidence>
<keyword evidence="1" id="KW-0812">Transmembrane</keyword>
<sequence>MLQTRSIPSLSCLLQILLFLVTCFVSLTNAYHSDIVSIPALDFFHPHSVRTGFLNKTYHEERVTLLQEDGVVDHLKVFILEMPEDTTLDDIVFEQSSSNENVLNLTGNDNLITSSSGGTAMNITCTLSFDNFVGITEYKLTAIRNSTKEVISTVTVPYYIVGVTLYVEKADGSYQIVSGSGNKYTVPYEELIDGTISMNYKILTLIQYPDGSSTSNVLSSDSIRFSNTIQTTTQNVKAQFVHDSSVCSVSSIGTLSAENSLQLANGCGYGFYRDLSGNLCFGFMFLPYRAGAFSVRFTWSGITSQSEVLAEEVLEFVLNAEITGTPPIAVYGISPSHGLLRPEGGQGLRLSFFNADLYNVSSYYIEVKNVSESFAMISGSYRQIGFPEYSQRLSFISQPGHGSSLNWTLYYQVEILVNGIKVNDIRTAVFVPDFISLLSYDTRSLRIDSINPKLGEDEGGERVEIRGYFPHFDPEVDSLYFSGVKIARLYFVSHSENLLVIRSPPRSELGSSYEYLVYVQMGYGESNRVSFWYIVKDGVVHISQSGTSEIDESTYRVGDCTPVRFTAVVVPFTNQIQSYLWTFYLNGDLQNDLLKTTNFLATNPSAQTLELQPEWFEVGLYILKITVVMTGTVLEREIFLLREHVVSIGAFILKPPDRYIASPDTPLRLSAVVRPPGECYAGNSSMLFEWEAFGQVQRFSALNTTGSPAVGELTDTPARLGWEYVVPRESLTSGNHTVTFRVWMRDHDTVLGQAQSYVVINHSPLVCVIREGETSITLNYKTTLNMYANNSHDPDVLSGPRNTGLSYEWLCRQSGTNNFTAEASEPCAEVLLPESSTASFTVSFEVVEALSEVKFVQYTLVVRKGTARVSNPQTFTVEINSDGARPSLESYSLSLTNVDDVILDWNHVSHYEKSILNVRAGSNSSWTYELLEPYVPDFFSSGVINSPLFYSEESNIFSVSGNTKPLGIEAGKLKPSTTYRFRILFSATAEVEATSVIVSMHTADAPSVGLPTPAVTNGTIETVFTATAGIPSTRATFSYYFIMTDKDGNKFCIGGCTGYNVVYFQIGRVGSYSLSVLLFDMQGKALLDSKTLSTDITVHDADGARDYRSYLNVLYDYGDDNTWTQLAHDLALKMLDSESFSSNLISLRDVVDRQYVSQEELLAAKREYAFELSRGTRQIYCSCFPNSYHGRDCLAFALDLSRQPSLDETTVYNIIQTVKCCIRNTPLRTINLMGPDFASFLNELNRLALNIYHGGNSRRRLLSDSGEPANLVADVKNITGAQYAEAASSGKLDGYVSQIDVGTTAEYGQVTIVVASNPAHLPAQVINGVQRKIVMGPSENELFYANEECLINVFSAQADKRYVFVMHTTENFVLLGFQDPPTRSNLADKLYWTQIYGRNETGAFVPAQIPAQDYCFCWRLPILRKQAYLEDSVDDMPGLYAISDFKPFNESVFEKGSTFSYFYDKSKTSDYNASEGWVEACREEVGLVSTTIVARTSANVIGSVQLGRILGVRASMIVGLVVGGLLLLVVAMAASWLIAVRAMSDSAVPLASLVPNELFVERDVYGRGTVLDSNAMNLSPPHQ</sequence>
<gene>
    <name evidence="4" type="ORF">BWQ96_02434</name>
</gene>
<comment type="caution">
    <text evidence="4">The sequence shown here is derived from an EMBL/GenBank/DDBJ whole genome shotgun (WGS) entry which is preliminary data.</text>
</comment>
<keyword evidence="1" id="KW-0472">Membrane</keyword>
<feature type="domain" description="PKD/REJ-like" evidence="3">
    <location>
        <begin position="713"/>
        <end position="1028"/>
    </location>
</feature>
<keyword evidence="1" id="KW-1133">Transmembrane helix</keyword>
<feature type="chain" id="PRO_5015882022" description="PKD/REJ-like domain-containing protein" evidence="2">
    <location>
        <begin position="31"/>
        <end position="1583"/>
    </location>
</feature>
<evidence type="ECO:0000256" key="1">
    <source>
        <dbReference type="SAM" id="Phobius"/>
    </source>
</evidence>
<proteinExistence type="predicted"/>
<evidence type="ECO:0000313" key="4">
    <source>
        <dbReference type="EMBL" id="PXF47752.1"/>
    </source>
</evidence>
<feature type="signal peptide" evidence="2">
    <location>
        <begin position="1"/>
        <end position="30"/>
    </location>
</feature>
<evidence type="ECO:0000259" key="3">
    <source>
        <dbReference type="Pfam" id="PF02010"/>
    </source>
</evidence>
<keyword evidence="5" id="KW-1185">Reference proteome</keyword>
<dbReference type="Proteomes" id="UP000247409">
    <property type="component" value="Unassembled WGS sequence"/>
</dbReference>
<reference evidence="4 5" key="1">
    <citation type="journal article" date="2018" name="Mol. Biol. Evol.">
        <title>Analysis of the draft genome of the red seaweed Gracilariopsis chorda provides insights into genome size evolution in Rhodophyta.</title>
        <authorList>
            <person name="Lee J."/>
            <person name="Yang E.C."/>
            <person name="Graf L."/>
            <person name="Yang J.H."/>
            <person name="Qiu H."/>
            <person name="Zel Zion U."/>
            <person name="Chan C.X."/>
            <person name="Stephens T.G."/>
            <person name="Weber A.P.M."/>
            <person name="Boo G.H."/>
            <person name="Boo S.M."/>
            <person name="Kim K.M."/>
            <person name="Shin Y."/>
            <person name="Jung M."/>
            <person name="Lee S.J."/>
            <person name="Yim H.S."/>
            <person name="Lee J.H."/>
            <person name="Bhattacharya D."/>
            <person name="Yoon H.S."/>
        </authorList>
    </citation>
    <scope>NUCLEOTIDE SEQUENCE [LARGE SCALE GENOMIC DNA]</scope>
    <source>
        <strain evidence="4 5">SKKU-2015</strain>
        <tissue evidence="4">Whole body</tissue>
    </source>
</reference>
<feature type="transmembrane region" description="Helical" evidence="1">
    <location>
        <begin position="1516"/>
        <end position="1539"/>
    </location>
</feature>
<dbReference type="OrthoDB" id="10319442at2759"/>
<dbReference type="InterPro" id="IPR002859">
    <property type="entry name" value="PKD/REJ-like"/>
</dbReference>
<accession>A0A2V3J016</accession>
<organism evidence="4 5">
    <name type="scientific">Gracilariopsis chorda</name>
    <dbReference type="NCBI Taxonomy" id="448386"/>
    <lineage>
        <taxon>Eukaryota</taxon>
        <taxon>Rhodophyta</taxon>
        <taxon>Florideophyceae</taxon>
        <taxon>Rhodymeniophycidae</taxon>
        <taxon>Gracilariales</taxon>
        <taxon>Gracilariaceae</taxon>
        <taxon>Gracilariopsis</taxon>
    </lineage>
</organism>
<name>A0A2V3J016_9FLOR</name>
<protein>
    <recommendedName>
        <fullName evidence="3">PKD/REJ-like domain-containing protein</fullName>
    </recommendedName>
</protein>
<evidence type="ECO:0000256" key="2">
    <source>
        <dbReference type="SAM" id="SignalP"/>
    </source>
</evidence>
<dbReference type="EMBL" id="NBIV01000020">
    <property type="protein sequence ID" value="PXF47752.1"/>
    <property type="molecule type" value="Genomic_DNA"/>
</dbReference>
<keyword evidence="2" id="KW-0732">Signal</keyword>